<dbReference type="CDD" id="cd05288">
    <property type="entry name" value="PGDH"/>
    <property type="match status" value="1"/>
</dbReference>
<gene>
    <name evidence="3" type="ORF">FF36_05123</name>
</gene>
<dbReference type="GO" id="GO:0016628">
    <property type="term" value="F:oxidoreductase activity, acting on the CH-CH group of donors, NAD or NADP as acceptor"/>
    <property type="evidence" value="ECO:0007669"/>
    <property type="project" value="InterPro"/>
</dbReference>
<dbReference type="Gene3D" id="3.90.180.10">
    <property type="entry name" value="Medium-chain alcohol dehydrogenases, catalytic domain"/>
    <property type="match status" value="1"/>
</dbReference>
<name>A0A0D8B8K0_9ACTN</name>
<dbReference type="Proteomes" id="UP000032545">
    <property type="component" value="Unassembled WGS sequence"/>
</dbReference>
<evidence type="ECO:0000259" key="2">
    <source>
        <dbReference type="SMART" id="SM00829"/>
    </source>
</evidence>
<dbReference type="InterPro" id="IPR045010">
    <property type="entry name" value="MDR_fam"/>
</dbReference>
<dbReference type="PATRIC" id="fig|1502723.3.peg.5324"/>
<keyword evidence="1" id="KW-0560">Oxidoreductase</keyword>
<dbReference type="InterPro" id="IPR011032">
    <property type="entry name" value="GroES-like_sf"/>
</dbReference>
<feature type="domain" description="Enoyl reductase (ER)" evidence="2">
    <location>
        <begin position="24"/>
        <end position="310"/>
    </location>
</feature>
<dbReference type="InterPro" id="IPR041694">
    <property type="entry name" value="ADH_N_2"/>
</dbReference>
<dbReference type="Gene3D" id="3.40.50.720">
    <property type="entry name" value="NAD(P)-binding Rossmann-like Domain"/>
    <property type="match status" value="1"/>
</dbReference>
<comment type="caution">
    <text evidence="3">The sequence shown here is derived from an EMBL/GenBank/DDBJ whole genome shotgun (WGS) entry which is preliminary data.</text>
</comment>
<dbReference type="AlphaFoldDB" id="A0A0D8B8K0"/>
<accession>A0A0D8B8K0</accession>
<evidence type="ECO:0000256" key="1">
    <source>
        <dbReference type="ARBA" id="ARBA00023002"/>
    </source>
</evidence>
<protein>
    <submittedName>
        <fullName evidence="3">Putative NADP-dependent oxidoreductase</fullName>
    </submittedName>
</protein>
<dbReference type="EMBL" id="JYFN01000056">
    <property type="protein sequence ID" value="KJE20618.1"/>
    <property type="molecule type" value="Genomic_DNA"/>
</dbReference>
<dbReference type="SMART" id="SM00829">
    <property type="entry name" value="PKS_ER"/>
    <property type="match status" value="1"/>
</dbReference>
<dbReference type="Pfam" id="PF16884">
    <property type="entry name" value="ADH_N_2"/>
    <property type="match status" value="1"/>
</dbReference>
<dbReference type="InterPro" id="IPR013149">
    <property type="entry name" value="ADH-like_C"/>
</dbReference>
<dbReference type="InterPro" id="IPR020843">
    <property type="entry name" value="ER"/>
</dbReference>
<evidence type="ECO:0000313" key="4">
    <source>
        <dbReference type="Proteomes" id="UP000032545"/>
    </source>
</evidence>
<dbReference type="PANTHER" id="PTHR43205">
    <property type="entry name" value="PROSTAGLANDIN REDUCTASE"/>
    <property type="match status" value="1"/>
</dbReference>
<evidence type="ECO:0000313" key="3">
    <source>
        <dbReference type="EMBL" id="KJE20618.1"/>
    </source>
</evidence>
<dbReference type="InterPro" id="IPR036291">
    <property type="entry name" value="NAD(P)-bd_dom_sf"/>
</dbReference>
<dbReference type="SUPFAM" id="SSF50129">
    <property type="entry name" value="GroES-like"/>
    <property type="match status" value="1"/>
</dbReference>
<reference evidence="4" key="1">
    <citation type="submission" date="2015-02" db="EMBL/GenBank/DDBJ databases">
        <title>Draft Genome of Frankia sp. CpI1-S.</title>
        <authorList>
            <person name="Oshone R.T."/>
            <person name="Ngom M."/>
            <person name="Ghodhbane-Gtari F."/>
            <person name="Gtari M."/>
            <person name="Morris K."/>
            <person name="Thomas K."/>
            <person name="Sen A."/>
            <person name="Tisa L.S."/>
        </authorList>
    </citation>
    <scope>NUCLEOTIDE SEQUENCE [LARGE SCALE GENOMIC DNA]</scope>
    <source>
        <strain evidence="4">CpI1-S</strain>
    </source>
</reference>
<dbReference type="PANTHER" id="PTHR43205:SF7">
    <property type="entry name" value="PROSTAGLANDIN REDUCTASE 1"/>
    <property type="match status" value="1"/>
</dbReference>
<sequence length="327" mass="33952">MELAEVPTARPGQVVVRTTLFALDAAARLFLGDVGLPLPRLAPGDVVPGAALGEVVASTDPDFAVGDEVCHQLGWREFAVADAAALRRVDTAVLPSPTAYLAPLLTAWAGLVVAGELRPGDTVFVSGAAGAVGGLAGQIARLRGAGRVIGSAGSPAKVAHVTGTLGFDAAFDHRDGPVLERLGALAPDGIDVYFDNTGGAQLAAAVRLLRPHGRAVLCGLLDRQNGPRPGRADGEEATLDLGYAIANRLTLRGLRTADFADRRAEAEQEIGPWLAAGRLRLDETIVDGIENAPHAFVDLLRGAFTGRVLVRVVGQPDDKADLSPRDE</sequence>
<reference evidence="3 4" key="2">
    <citation type="journal article" date="2016" name="Genome Announc.">
        <title>Permanent Draft Genome Sequences for Two Variants of Frankia sp. Strain CpI1, the First Frankia Strain Isolated from Root Nodules of Comptonia peregrina.</title>
        <authorList>
            <person name="Oshone R."/>
            <person name="Hurst S.G.IV."/>
            <person name="Abebe-Akele F."/>
            <person name="Simpson S."/>
            <person name="Morris K."/>
            <person name="Thomas W.K."/>
            <person name="Tisa L.S."/>
        </authorList>
    </citation>
    <scope>NUCLEOTIDE SEQUENCE [LARGE SCALE GENOMIC DNA]</scope>
    <source>
        <strain evidence="4">CpI1-S</strain>
    </source>
</reference>
<proteinExistence type="predicted"/>
<dbReference type="Pfam" id="PF00107">
    <property type="entry name" value="ADH_zinc_N"/>
    <property type="match status" value="1"/>
</dbReference>
<dbReference type="SUPFAM" id="SSF51735">
    <property type="entry name" value="NAD(P)-binding Rossmann-fold domains"/>
    <property type="match status" value="1"/>
</dbReference>
<keyword evidence="4" id="KW-1185">Reference proteome</keyword>
<organism evidence="3 4">
    <name type="scientific">Frankia torreyi</name>
    <dbReference type="NCBI Taxonomy" id="1856"/>
    <lineage>
        <taxon>Bacteria</taxon>
        <taxon>Bacillati</taxon>
        <taxon>Actinomycetota</taxon>
        <taxon>Actinomycetes</taxon>
        <taxon>Frankiales</taxon>
        <taxon>Frankiaceae</taxon>
        <taxon>Frankia</taxon>
    </lineage>
</organism>